<dbReference type="Proteomes" id="UP001221558">
    <property type="component" value="Chromosome"/>
</dbReference>
<dbReference type="InterPro" id="IPR011006">
    <property type="entry name" value="CheY-like_superfamily"/>
</dbReference>
<accession>A0ABY7WMA6</accession>
<gene>
    <name evidence="5" type="ORF">PQ465_10230</name>
</gene>
<dbReference type="InterPro" id="IPR050595">
    <property type="entry name" value="Bact_response_regulator"/>
</dbReference>
<evidence type="ECO:0000256" key="2">
    <source>
        <dbReference type="ARBA" id="ARBA00023012"/>
    </source>
</evidence>
<dbReference type="PROSITE" id="PS50110">
    <property type="entry name" value="RESPONSE_REGULATORY"/>
    <property type="match status" value="1"/>
</dbReference>
<dbReference type="SUPFAM" id="SSF52172">
    <property type="entry name" value="CheY-like"/>
    <property type="match status" value="1"/>
</dbReference>
<name>A0ABY7WMA6_9SPHI</name>
<evidence type="ECO:0000259" key="4">
    <source>
        <dbReference type="PROSITE" id="PS50110"/>
    </source>
</evidence>
<sequence>MVQDKSKVVICDDDDGILSMLEMIVESTGASVETESNSAKLLPRLENSQPALLIIDLWMPNMPGDAIVRRLREQEKYNDVYILCISASVNGQQVAMEAGADKFIAKPFDIYDVLSVVQDVVKLDGVA</sequence>
<dbReference type="InterPro" id="IPR001789">
    <property type="entry name" value="Sig_transdc_resp-reg_receiver"/>
</dbReference>
<evidence type="ECO:0000256" key="1">
    <source>
        <dbReference type="ARBA" id="ARBA00022553"/>
    </source>
</evidence>
<dbReference type="Pfam" id="PF00072">
    <property type="entry name" value="Response_reg"/>
    <property type="match status" value="1"/>
</dbReference>
<evidence type="ECO:0000313" key="5">
    <source>
        <dbReference type="EMBL" id="WDF70732.1"/>
    </source>
</evidence>
<feature type="domain" description="Response regulatory" evidence="4">
    <location>
        <begin position="7"/>
        <end position="121"/>
    </location>
</feature>
<dbReference type="SMART" id="SM00448">
    <property type="entry name" value="REC"/>
    <property type="match status" value="1"/>
</dbReference>
<evidence type="ECO:0000313" key="6">
    <source>
        <dbReference type="Proteomes" id="UP001221558"/>
    </source>
</evidence>
<proteinExistence type="predicted"/>
<dbReference type="PANTHER" id="PTHR44591">
    <property type="entry name" value="STRESS RESPONSE REGULATOR PROTEIN 1"/>
    <property type="match status" value="1"/>
</dbReference>
<reference evidence="5 6" key="1">
    <citation type="submission" date="2023-02" db="EMBL/GenBank/DDBJ databases">
        <title>Genome sequence of Sphingobacterium sp. KACC 22765.</title>
        <authorList>
            <person name="Kim S."/>
            <person name="Heo J."/>
            <person name="Kwon S.-W."/>
        </authorList>
    </citation>
    <scope>NUCLEOTIDE SEQUENCE [LARGE SCALE GENOMIC DNA]</scope>
    <source>
        <strain evidence="5 6">KACC 22765</strain>
    </source>
</reference>
<feature type="modified residue" description="4-aspartylphosphate" evidence="3">
    <location>
        <position position="56"/>
    </location>
</feature>
<dbReference type="PANTHER" id="PTHR44591:SF14">
    <property type="entry name" value="PROTEIN PILG"/>
    <property type="match status" value="1"/>
</dbReference>
<dbReference type="EMBL" id="CP117880">
    <property type="protein sequence ID" value="WDF70732.1"/>
    <property type="molecule type" value="Genomic_DNA"/>
</dbReference>
<keyword evidence="1 3" id="KW-0597">Phosphoprotein</keyword>
<dbReference type="Gene3D" id="3.40.50.2300">
    <property type="match status" value="1"/>
</dbReference>
<organism evidence="5 6">
    <name type="scientific">Sphingobacterium oryzagri</name>
    <dbReference type="NCBI Taxonomy" id="3025669"/>
    <lineage>
        <taxon>Bacteria</taxon>
        <taxon>Pseudomonadati</taxon>
        <taxon>Bacteroidota</taxon>
        <taxon>Sphingobacteriia</taxon>
        <taxon>Sphingobacteriales</taxon>
        <taxon>Sphingobacteriaceae</taxon>
        <taxon>Sphingobacterium</taxon>
    </lineage>
</organism>
<keyword evidence="6" id="KW-1185">Reference proteome</keyword>
<evidence type="ECO:0000256" key="3">
    <source>
        <dbReference type="PROSITE-ProRule" id="PRU00169"/>
    </source>
</evidence>
<protein>
    <submittedName>
        <fullName evidence="5">Response regulator</fullName>
    </submittedName>
</protein>
<keyword evidence="2" id="KW-0902">Two-component regulatory system</keyword>
<dbReference type="RefSeq" id="WP_274269436.1">
    <property type="nucleotide sequence ID" value="NZ_CP117880.1"/>
</dbReference>